<evidence type="ECO:0000313" key="2">
    <source>
        <dbReference type="EMBL" id="PZE17941.1"/>
    </source>
</evidence>
<dbReference type="Proteomes" id="UP000249248">
    <property type="component" value="Unassembled WGS sequence"/>
</dbReference>
<protein>
    <recommendedName>
        <fullName evidence="1">POTRA domain-containing protein</fullName>
    </recommendedName>
</protein>
<feature type="domain" description="POTRA" evidence="1">
    <location>
        <begin position="20"/>
        <end position="92"/>
    </location>
</feature>
<comment type="caution">
    <text evidence="2">The sequence shown here is derived from an EMBL/GenBank/DDBJ whole genome shotgun (WGS) entry which is preliminary data.</text>
</comment>
<dbReference type="RefSeq" id="WP_111062092.1">
    <property type="nucleotide sequence ID" value="NZ_JBHUCU010000002.1"/>
</dbReference>
<accession>A0A2W1N4E8</accession>
<name>A0A2W1N4E8_9FLAO</name>
<gene>
    <name evidence="2" type="ORF">DNU06_04800</name>
</gene>
<dbReference type="Gene3D" id="2.40.160.50">
    <property type="entry name" value="membrane protein fhac: a member of the omp85/tpsb transporter family"/>
    <property type="match status" value="1"/>
</dbReference>
<reference evidence="2 3" key="1">
    <citation type="submission" date="2018-06" db="EMBL/GenBank/DDBJ databases">
        <title>The draft genome sequence of Crocinitomix sp. SM1701.</title>
        <authorList>
            <person name="Zhang X."/>
        </authorList>
    </citation>
    <scope>NUCLEOTIDE SEQUENCE [LARGE SCALE GENOMIC DNA]</scope>
    <source>
        <strain evidence="2 3">SM1701</strain>
    </source>
</reference>
<proteinExistence type="predicted"/>
<keyword evidence="3" id="KW-1185">Reference proteome</keyword>
<organism evidence="2 3">
    <name type="scientific">Putridiphycobacter roseus</name>
    <dbReference type="NCBI Taxonomy" id="2219161"/>
    <lineage>
        <taxon>Bacteria</taxon>
        <taxon>Pseudomonadati</taxon>
        <taxon>Bacteroidota</taxon>
        <taxon>Flavobacteriia</taxon>
        <taxon>Flavobacteriales</taxon>
        <taxon>Crocinitomicaceae</taxon>
        <taxon>Putridiphycobacter</taxon>
    </lineage>
</organism>
<dbReference type="Gene3D" id="3.10.20.310">
    <property type="entry name" value="membrane protein fhac"/>
    <property type="match status" value="1"/>
</dbReference>
<evidence type="ECO:0000259" key="1">
    <source>
        <dbReference type="Pfam" id="PF07244"/>
    </source>
</evidence>
<dbReference type="EMBL" id="QKSB01000002">
    <property type="protein sequence ID" value="PZE17941.1"/>
    <property type="molecule type" value="Genomic_DNA"/>
</dbReference>
<dbReference type="GO" id="GO:0019867">
    <property type="term" value="C:outer membrane"/>
    <property type="evidence" value="ECO:0007669"/>
    <property type="project" value="InterPro"/>
</dbReference>
<sequence length="418" mass="48881">MKTTLLFLCIFFGHNILAQKIEDIDFEGLTKTKPFFLHTHIQCKAGMPIDSVIIEKDVQQLRNLNLFFKVESKLTLLEDSSKNYRLTFIIEEANYIFPILLIGGFKDIFKLEAGLNNINYKGEGKTIGAWYQYYDRHSFSFYHNTPKYLHSNFGHNIVFSKYSTIEPLYFKAKKSFFNYDNYALWLNAKYWLNKNYHVDLGFTPMYEKYRQLDSVEIPLVQRDFTFFKFRINSGIHFKKINYLYERISGIKSTLYTETIQTKNEPMASFFLVKLSTVQHFLIHKKGNLSYRHVFGLSTNKVSPFTPFVLDGFLNIRGIGNRIERGTGIHFINLEYKHTIYQNKILILQSNVFLDAGTLRAAGEKIAMLFSLKETKAQVGFGLRLHTKKYYKTIFRLDYGIGIHKMGSNGFSFGMGQFF</sequence>
<dbReference type="InterPro" id="IPR010827">
    <property type="entry name" value="BamA/TamA_POTRA"/>
</dbReference>
<evidence type="ECO:0000313" key="3">
    <source>
        <dbReference type="Proteomes" id="UP000249248"/>
    </source>
</evidence>
<dbReference type="Pfam" id="PF07244">
    <property type="entry name" value="POTRA"/>
    <property type="match status" value="1"/>
</dbReference>
<dbReference type="AlphaFoldDB" id="A0A2W1N4E8"/>
<dbReference type="OrthoDB" id="1490006at2"/>